<evidence type="ECO:0000313" key="2">
    <source>
        <dbReference type="Proteomes" id="UP000024816"/>
    </source>
</evidence>
<dbReference type="AlphaFoldDB" id="A0A059F702"/>
<dbReference type="PATRIC" id="fig|1280952.3.peg.3259"/>
<dbReference type="Proteomes" id="UP000024816">
    <property type="component" value="Unassembled WGS sequence"/>
</dbReference>
<organism evidence="1 2">
    <name type="scientific">Hyphomonas jannaschiana VP2</name>
    <dbReference type="NCBI Taxonomy" id="1280952"/>
    <lineage>
        <taxon>Bacteria</taxon>
        <taxon>Pseudomonadati</taxon>
        <taxon>Pseudomonadota</taxon>
        <taxon>Alphaproteobacteria</taxon>
        <taxon>Hyphomonadales</taxon>
        <taxon>Hyphomonadaceae</taxon>
        <taxon>Hyphomonas</taxon>
    </lineage>
</organism>
<sequence>MAVAARFNDVNAALADKFASIKTEVVRKVTSKGGGKGSIGFLSVSAEEIEEIERLRKEPFEQLLEAVADKDGKPSFLVFENMEAILGNQKLVNQVSDILILLDDDDYAKYNVRILIVGVPNDMQSYFSQTKNAQTISNRIVEIPEVARLEESDAVELLRKGLVEQLGLQPTGVTLEKIAEYTDYIPQYIHELGLNLAIAVELKAEDKEKITESDLKFAVGDWISSSFTSDHTAMLSKMNSKSTKVGRRNQVIFAMSQFEKGDFSYRDVETEVRRLFPNTTDQKTLNVSQILSELAADPHPIIRKSPRGDTYRFVSPKMKICIRGSLLESGEKIERLDLLIADLKKRRRDAQP</sequence>
<dbReference type="STRING" id="1280952.HJA_16285"/>
<dbReference type="EMBL" id="ARYJ01000016">
    <property type="protein sequence ID" value="KCZ83866.1"/>
    <property type="molecule type" value="Genomic_DNA"/>
</dbReference>
<comment type="caution">
    <text evidence="1">The sequence shown here is derived from an EMBL/GenBank/DDBJ whole genome shotgun (WGS) entry which is preliminary data.</text>
</comment>
<dbReference type="eggNOG" id="COG1672">
    <property type="taxonomic scope" value="Bacteria"/>
</dbReference>
<name>A0A059F702_9PROT</name>
<reference evidence="1 2" key="1">
    <citation type="journal article" date="2014" name="Antonie Van Leeuwenhoek">
        <title>Hyphomonas beringensis sp. nov. and Hyphomonas chukchiensis sp. nov., isolated from surface seawater of the Bering Sea and Chukchi Sea.</title>
        <authorList>
            <person name="Li C."/>
            <person name="Lai Q."/>
            <person name="Li G."/>
            <person name="Dong C."/>
            <person name="Wang J."/>
            <person name="Liao Y."/>
            <person name="Shao Z."/>
        </authorList>
    </citation>
    <scope>NUCLEOTIDE SEQUENCE [LARGE SCALE GENOMIC DNA]</scope>
    <source>
        <strain evidence="1 2">VP2</strain>
    </source>
</reference>
<protein>
    <submittedName>
        <fullName evidence="1">Uncharacterized protein</fullName>
    </submittedName>
</protein>
<gene>
    <name evidence="1" type="ORF">HJA_16285</name>
</gene>
<evidence type="ECO:0000313" key="1">
    <source>
        <dbReference type="EMBL" id="KCZ83866.1"/>
    </source>
</evidence>
<dbReference type="InterPro" id="IPR027417">
    <property type="entry name" value="P-loop_NTPase"/>
</dbReference>
<dbReference type="SUPFAM" id="SSF52540">
    <property type="entry name" value="P-loop containing nucleoside triphosphate hydrolases"/>
    <property type="match status" value="1"/>
</dbReference>
<keyword evidence="2" id="KW-1185">Reference proteome</keyword>
<accession>A0A059F702</accession>
<proteinExistence type="predicted"/>